<proteinExistence type="predicted"/>
<keyword evidence="1" id="KW-1133">Transmembrane helix</keyword>
<feature type="transmembrane region" description="Helical" evidence="1">
    <location>
        <begin position="6"/>
        <end position="25"/>
    </location>
</feature>
<dbReference type="RefSeq" id="WP_263340432.1">
    <property type="nucleotide sequence ID" value="NZ_JAOVQO010000028.1"/>
</dbReference>
<accession>A0ABT2X905</accession>
<protein>
    <recommendedName>
        <fullName evidence="4">DUF421 domain-containing protein</fullName>
    </recommendedName>
</protein>
<keyword evidence="1" id="KW-0812">Transmembrane</keyword>
<evidence type="ECO:0000256" key="1">
    <source>
        <dbReference type="SAM" id="Phobius"/>
    </source>
</evidence>
<keyword evidence="1" id="KW-0472">Membrane</keyword>
<evidence type="ECO:0000313" key="3">
    <source>
        <dbReference type="Proteomes" id="UP001209535"/>
    </source>
</evidence>
<keyword evidence="3" id="KW-1185">Reference proteome</keyword>
<comment type="caution">
    <text evidence="2">The sequence shown here is derived from an EMBL/GenBank/DDBJ whole genome shotgun (WGS) entry which is preliminary data.</text>
</comment>
<evidence type="ECO:0000313" key="2">
    <source>
        <dbReference type="EMBL" id="MCU9850388.1"/>
    </source>
</evidence>
<sequence>MEEFQSLLSLPLETISVLAAGYIGYRIAYVGHDETHQTIDVLFASLVFALIAKLASDRLAVFDAPAIAATGGVVAAIGAAAIWRGFLEEFVRSLLRVARVTSSDRHVTAWHSVRLRRAFAPTWIMVRLKSGRRLMCNDLSRFSCFSDGPCIFGEDGSVALFVTDRSEAGSEEWEEAELQDPAFGTALTYVPASEIEEIRVYTRD</sequence>
<feature type="transmembrane region" description="Helical" evidence="1">
    <location>
        <begin position="67"/>
        <end position="87"/>
    </location>
</feature>
<gene>
    <name evidence="2" type="ORF">OEZ60_20595</name>
</gene>
<evidence type="ECO:0008006" key="4">
    <source>
        <dbReference type="Google" id="ProtNLM"/>
    </source>
</evidence>
<name>A0ABT2X905_9RHOB</name>
<reference evidence="2 3" key="1">
    <citation type="submission" date="2022-10" db="EMBL/GenBank/DDBJ databases">
        <title>Defluviimonas sp. nov., isolated from ocean surface sediments.</title>
        <authorList>
            <person name="He W."/>
            <person name="Wang L."/>
            <person name="Zhang D.-F."/>
        </authorList>
    </citation>
    <scope>NUCLEOTIDE SEQUENCE [LARGE SCALE GENOMIC DNA]</scope>
    <source>
        <strain evidence="2 3">WL0024</strain>
    </source>
</reference>
<dbReference type="Proteomes" id="UP001209535">
    <property type="component" value="Unassembled WGS sequence"/>
</dbReference>
<dbReference type="EMBL" id="JAOVQO010000028">
    <property type="protein sequence ID" value="MCU9850388.1"/>
    <property type="molecule type" value="Genomic_DNA"/>
</dbReference>
<organism evidence="2 3">
    <name type="scientific">Albidovulum salinarum</name>
    <dbReference type="NCBI Taxonomy" id="2984153"/>
    <lineage>
        <taxon>Bacteria</taxon>
        <taxon>Pseudomonadati</taxon>
        <taxon>Pseudomonadota</taxon>
        <taxon>Alphaproteobacteria</taxon>
        <taxon>Rhodobacterales</taxon>
        <taxon>Paracoccaceae</taxon>
        <taxon>Albidovulum</taxon>
    </lineage>
</organism>